<dbReference type="EMBL" id="CSBK01000738">
    <property type="protein sequence ID" value="COX83830.1"/>
    <property type="molecule type" value="Genomic_DNA"/>
</dbReference>
<name>A0A654TZ66_MYCTX</name>
<dbReference type="AlphaFoldDB" id="A0A654TZ66"/>
<reference evidence="3" key="1">
    <citation type="submission" date="2015-03" db="EMBL/GenBank/DDBJ databases">
        <authorList>
            <consortium name="Pathogen Informatics"/>
            <person name="Murphy D."/>
        </authorList>
    </citation>
    <scope>NUCLEOTIDE SEQUENCE</scope>
    <source>
        <strain evidence="3">N09902308</strain>
    </source>
</reference>
<dbReference type="EMBL" id="CGCX01000425">
    <property type="protein sequence ID" value="CFR75760.1"/>
    <property type="molecule type" value="Genomic_DNA"/>
</dbReference>
<evidence type="ECO:0000313" key="5">
    <source>
        <dbReference type="Proteomes" id="UP000046680"/>
    </source>
</evidence>
<evidence type="ECO:0000313" key="4">
    <source>
        <dbReference type="Proteomes" id="UP000039021"/>
    </source>
</evidence>
<proteinExistence type="predicted"/>
<sequence length="39" mass="3836">MLSVEAASVFGAEPAGPGAPLGDGRIRGNAGLRDGLGLW</sequence>
<feature type="region of interest" description="Disordered" evidence="1">
    <location>
        <begin position="1"/>
        <end position="26"/>
    </location>
</feature>
<evidence type="ECO:0000313" key="3">
    <source>
        <dbReference type="EMBL" id="COX83830.1"/>
    </source>
</evidence>
<organism evidence="2 5">
    <name type="scientific">Mycobacterium tuberculosis</name>
    <dbReference type="NCBI Taxonomy" id="1773"/>
    <lineage>
        <taxon>Bacteria</taxon>
        <taxon>Bacillati</taxon>
        <taxon>Actinomycetota</taxon>
        <taxon>Actinomycetes</taxon>
        <taxon>Mycobacteriales</taxon>
        <taxon>Mycobacteriaceae</taxon>
        <taxon>Mycobacterium</taxon>
        <taxon>Mycobacterium tuberculosis complex</taxon>
    </lineage>
</organism>
<gene>
    <name evidence="2" type="ORF">ERS007657_01397</name>
    <name evidence="3" type="ORF">ERS007739_01785</name>
</gene>
<evidence type="ECO:0000256" key="1">
    <source>
        <dbReference type="SAM" id="MobiDB-lite"/>
    </source>
</evidence>
<dbReference type="Proteomes" id="UP000039021">
    <property type="component" value="Unassembled WGS sequence"/>
</dbReference>
<reference evidence="4 5" key="2">
    <citation type="submission" date="2015-03" db="EMBL/GenBank/DDBJ databases">
        <authorList>
            <consortium name="Pathogen Informatics"/>
        </authorList>
    </citation>
    <scope>NUCLEOTIDE SEQUENCE [LARGE SCALE GENOMIC DNA]</scope>
    <source>
        <strain evidence="2 5">C09601061</strain>
        <strain evidence="4">N09902308</strain>
    </source>
</reference>
<feature type="compositionally biased region" description="Low complexity" evidence="1">
    <location>
        <begin position="11"/>
        <end position="23"/>
    </location>
</feature>
<accession>A0A654TZ66</accession>
<protein>
    <submittedName>
        <fullName evidence="2">Uncharacterized protein</fullName>
    </submittedName>
</protein>
<evidence type="ECO:0000313" key="2">
    <source>
        <dbReference type="EMBL" id="CFR75760.1"/>
    </source>
</evidence>
<dbReference type="Proteomes" id="UP000046680">
    <property type="component" value="Unassembled WGS sequence"/>
</dbReference>